<protein>
    <recommendedName>
        <fullName evidence="3">N-acetylglucosamine-induced protein 1</fullName>
    </recommendedName>
</protein>
<evidence type="ECO:0008006" key="3">
    <source>
        <dbReference type="Google" id="ProtNLM"/>
    </source>
</evidence>
<reference evidence="1" key="1">
    <citation type="submission" date="2022-12" db="EMBL/GenBank/DDBJ databases">
        <authorList>
            <person name="Petersen C."/>
        </authorList>
    </citation>
    <scope>NUCLEOTIDE SEQUENCE</scope>
    <source>
        <strain evidence="1">IBT 16125</strain>
    </source>
</reference>
<name>A0AAD6C0B8_9EURO</name>
<dbReference type="GO" id="GO:0005737">
    <property type="term" value="C:cytoplasm"/>
    <property type="evidence" value="ECO:0007669"/>
    <property type="project" value="TreeGrafter"/>
</dbReference>
<evidence type="ECO:0000313" key="1">
    <source>
        <dbReference type="EMBL" id="KAJ5439342.1"/>
    </source>
</evidence>
<proteinExistence type="predicted"/>
<dbReference type="GO" id="GO:0006044">
    <property type="term" value="P:N-acetylglucosamine metabolic process"/>
    <property type="evidence" value="ECO:0007669"/>
    <property type="project" value="TreeGrafter"/>
</dbReference>
<comment type="caution">
    <text evidence="1">The sequence shown here is derived from an EMBL/GenBank/DDBJ whole genome shotgun (WGS) entry which is preliminary data.</text>
</comment>
<dbReference type="InterPro" id="IPR022036">
    <property type="entry name" value="DUF3605"/>
</dbReference>
<dbReference type="Pfam" id="PF12239">
    <property type="entry name" value="DUF3605"/>
    <property type="match status" value="1"/>
</dbReference>
<dbReference type="GeneID" id="81603965"/>
<dbReference type="PANTHER" id="PTHR35020">
    <property type="entry name" value="N-ACETYLGLUCOSAMINE-INDUCED PROTEIN 1"/>
    <property type="match status" value="1"/>
</dbReference>
<sequence length="343" mass="39381">MPHSTDVSTLAATITLLDEKLVDADADTPARFLHEQGITSETLPYWLVNVPRSQWTAECPAFLRDQPPKNVHCLATPDSHYKRQTWEQVQEIIRTNRIDRFQRVPSELRKYLEYMAQIKSEYGSVMRFVVRERLCWGDGIHPEDLRPRGGPFEFAEDIRILYNDWPYGIDTDIIHLVVWTKFELPDDPTTGDLTAEAREAIERYVQTTFCSRVAPEQVVWFRNWKSLKSVHAVEHFHVMLHQPDMAFVQEITHGDVPLIDRAKGGLRVDTSLLLYQQFGARQAWTSLGPVLDQIDQVDQPAGICLQQYPPTCPQCAGVDPIEVFPHSAKANPLLVTILKDWKP</sequence>
<accession>A0AAD6C0B8</accession>
<keyword evidence="2" id="KW-1185">Reference proteome</keyword>
<reference evidence="1" key="2">
    <citation type="journal article" date="2023" name="IMA Fungus">
        <title>Comparative genomic study of the Penicillium genus elucidates a diverse pangenome and 15 lateral gene transfer events.</title>
        <authorList>
            <person name="Petersen C."/>
            <person name="Sorensen T."/>
            <person name="Nielsen M.R."/>
            <person name="Sondergaard T.E."/>
            <person name="Sorensen J.L."/>
            <person name="Fitzpatrick D.A."/>
            <person name="Frisvad J.C."/>
            <person name="Nielsen K.L."/>
        </authorList>
    </citation>
    <scope>NUCLEOTIDE SEQUENCE</scope>
    <source>
        <strain evidence="1">IBT 16125</strain>
    </source>
</reference>
<evidence type="ECO:0000313" key="2">
    <source>
        <dbReference type="Proteomes" id="UP001213681"/>
    </source>
</evidence>
<gene>
    <name evidence="1" type="ORF">N7458_010340</name>
</gene>
<dbReference type="AlphaFoldDB" id="A0AAD6C0B8"/>
<dbReference type="Proteomes" id="UP001213681">
    <property type="component" value="Unassembled WGS sequence"/>
</dbReference>
<dbReference type="RefSeq" id="XP_056762571.1">
    <property type="nucleotide sequence ID" value="XM_056913722.1"/>
</dbReference>
<organism evidence="1 2">
    <name type="scientific">Penicillium daleae</name>
    <dbReference type="NCBI Taxonomy" id="63821"/>
    <lineage>
        <taxon>Eukaryota</taxon>
        <taxon>Fungi</taxon>
        <taxon>Dikarya</taxon>
        <taxon>Ascomycota</taxon>
        <taxon>Pezizomycotina</taxon>
        <taxon>Eurotiomycetes</taxon>
        <taxon>Eurotiomycetidae</taxon>
        <taxon>Eurotiales</taxon>
        <taxon>Aspergillaceae</taxon>
        <taxon>Penicillium</taxon>
    </lineage>
</organism>
<dbReference type="PANTHER" id="PTHR35020:SF4">
    <property type="entry name" value="N-ACETYLGLUCOSAMINE-INDUCED PROTEIN 1"/>
    <property type="match status" value="1"/>
</dbReference>
<dbReference type="EMBL" id="JAPVEA010000008">
    <property type="protein sequence ID" value="KAJ5439342.1"/>
    <property type="molecule type" value="Genomic_DNA"/>
</dbReference>